<evidence type="ECO:0000256" key="1">
    <source>
        <dbReference type="SAM" id="Phobius"/>
    </source>
</evidence>
<reference evidence="2 3" key="1">
    <citation type="journal article" date="2013" name="Curr. Biol.">
        <title>The Genome of the Foraminiferan Reticulomyxa filosa.</title>
        <authorList>
            <person name="Glockner G."/>
            <person name="Hulsmann N."/>
            <person name="Schleicher M."/>
            <person name="Noegel A.A."/>
            <person name="Eichinger L."/>
            <person name="Gallinger C."/>
            <person name="Pawlowski J."/>
            <person name="Sierra R."/>
            <person name="Euteneuer U."/>
            <person name="Pillet L."/>
            <person name="Moustafa A."/>
            <person name="Platzer M."/>
            <person name="Groth M."/>
            <person name="Szafranski K."/>
            <person name="Schliwa M."/>
        </authorList>
    </citation>
    <scope>NUCLEOTIDE SEQUENCE [LARGE SCALE GENOMIC DNA]</scope>
</reference>
<gene>
    <name evidence="2" type="ORF">RFI_25158</name>
</gene>
<organism evidence="2 3">
    <name type="scientific">Reticulomyxa filosa</name>
    <dbReference type="NCBI Taxonomy" id="46433"/>
    <lineage>
        <taxon>Eukaryota</taxon>
        <taxon>Sar</taxon>
        <taxon>Rhizaria</taxon>
        <taxon>Retaria</taxon>
        <taxon>Foraminifera</taxon>
        <taxon>Monothalamids</taxon>
        <taxon>Reticulomyxidae</taxon>
        <taxon>Reticulomyxa</taxon>
    </lineage>
</organism>
<dbReference type="Proteomes" id="UP000023152">
    <property type="component" value="Unassembled WGS sequence"/>
</dbReference>
<accession>X6MDX3</accession>
<keyword evidence="1" id="KW-1133">Transmembrane helix</keyword>
<evidence type="ECO:0000313" key="3">
    <source>
        <dbReference type="Proteomes" id="UP000023152"/>
    </source>
</evidence>
<feature type="non-terminal residue" evidence="2">
    <location>
        <position position="170"/>
    </location>
</feature>
<comment type="caution">
    <text evidence="2">The sequence shown here is derived from an EMBL/GenBank/DDBJ whole genome shotgun (WGS) entry which is preliminary data.</text>
</comment>
<evidence type="ECO:0000313" key="2">
    <source>
        <dbReference type="EMBL" id="ETO12218.1"/>
    </source>
</evidence>
<proteinExistence type="predicted"/>
<sequence>MLGGITVVWGIKFYYTTPTFSAVADLALPALGLLAHSAVVASSISKVGELKSQLSIMAPSCDPPQGTDPQKVQLWYRTFSAQVLCVIFFFNLSERLKERNERGKKKRGKETQIHFDFFFFFLKKENCKESFLIYAPSILIASAFGHEMLGAWASRAVGALSLMGAYFRYQ</sequence>
<dbReference type="EMBL" id="ASPP01021624">
    <property type="protein sequence ID" value="ETO12218.1"/>
    <property type="molecule type" value="Genomic_DNA"/>
</dbReference>
<keyword evidence="1" id="KW-0812">Transmembrane</keyword>
<name>X6MDX3_RETFI</name>
<dbReference type="AlphaFoldDB" id="X6MDX3"/>
<feature type="transmembrane region" description="Helical" evidence="1">
    <location>
        <begin position="131"/>
        <end position="153"/>
    </location>
</feature>
<feature type="transmembrane region" description="Helical" evidence="1">
    <location>
        <begin position="74"/>
        <end position="92"/>
    </location>
</feature>
<keyword evidence="1" id="KW-0472">Membrane</keyword>
<keyword evidence="3" id="KW-1185">Reference proteome</keyword>
<protein>
    <submittedName>
        <fullName evidence="2">Uncharacterized protein</fullName>
    </submittedName>
</protein>